<dbReference type="SUPFAM" id="SSF101941">
    <property type="entry name" value="NAC domain"/>
    <property type="match status" value="1"/>
</dbReference>
<evidence type="ECO:0000256" key="5">
    <source>
        <dbReference type="ARBA" id="ARBA00023242"/>
    </source>
</evidence>
<comment type="subcellular location">
    <subcellularLocation>
        <location evidence="1">Nucleus</location>
    </subcellularLocation>
</comment>
<evidence type="ECO:0000259" key="6">
    <source>
        <dbReference type="PROSITE" id="PS51005"/>
    </source>
</evidence>
<dbReference type="PANTHER" id="PTHR31744">
    <property type="entry name" value="PROTEIN CUP-SHAPED COTYLEDON 2-RELATED"/>
    <property type="match status" value="1"/>
</dbReference>
<sequence length="322" mass="36001">MSLSLSMVEARLPPGFRFHPRDDELVLDYLSNKLHGGHGGASSCSGCPTLVDVDLHKCEPWDLPGIACIGGKEWYFYNLKDKKYATGQRTNRATESGYWKATGKDREITRKWLLVGMRKTLVFYRGRAPKGERTDWVMHEFRMVDHGNHHHHLKEDWVLCRVFCKSRTDEAAPTMGSTTAATTTCYYINGATSTPPLLPLVDSSISSFNPGDYEQAPCFFSSHDRPSPSPAAMNASAVQQAAAAADDDDDHHISEGQLHSGKAKMRDVVNDHQVTRSDELTVKTEAPSMKKKGLADDERLEGFYSCLTDNVSLETWNLFQQQ</sequence>
<dbReference type="EMBL" id="SPHZ02000001">
    <property type="protein sequence ID" value="KAF0935857.1"/>
    <property type="molecule type" value="Genomic_DNA"/>
</dbReference>
<evidence type="ECO:0000256" key="4">
    <source>
        <dbReference type="ARBA" id="ARBA00023163"/>
    </source>
</evidence>
<evidence type="ECO:0000256" key="1">
    <source>
        <dbReference type="ARBA" id="ARBA00004123"/>
    </source>
</evidence>
<keyword evidence="5" id="KW-0539">Nucleus</keyword>
<organism evidence="7 8">
    <name type="scientific">Oryza meyeriana var. granulata</name>
    <dbReference type="NCBI Taxonomy" id="110450"/>
    <lineage>
        <taxon>Eukaryota</taxon>
        <taxon>Viridiplantae</taxon>
        <taxon>Streptophyta</taxon>
        <taxon>Embryophyta</taxon>
        <taxon>Tracheophyta</taxon>
        <taxon>Spermatophyta</taxon>
        <taxon>Magnoliopsida</taxon>
        <taxon>Liliopsida</taxon>
        <taxon>Poales</taxon>
        <taxon>Poaceae</taxon>
        <taxon>BOP clade</taxon>
        <taxon>Oryzoideae</taxon>
        <taxon>Oryzeae</taxon>
        <taxon>Oryzinae</taxon>
        <taxon>Oryza</taxon>
        <taxon>Oryza meyeriana</taxon>
    </lineage>
</organism>
<dbReference type="GO" id="GO:0006355">
    <property type="term" value="P:regulation of DNA-templated transcription"/>
    <property type="evidence" value="ECO:0007669"/>
    <property type="project" value="InterPro"/>
</dbReference>
<evidence type="ECO:0000313" key="8">
    <source>
        <dbReference type="Proteomes" id="UP000479710"/>
    </source>
</evidence>
<accession>A0A6G1FG08</accession>
<dbReference type="AlphaFoldDB" id="A0A6G1FG08"/>
<feature type="domain" description="NAC" evidence="6">
    <location>
        <begin position="12"/>
        <end position="165"/>
    </location>
</feature>
<comment type="caution">
    <text evidence="7">The sequence shown here is derived from an EMBL/GenBank/DDBJ whole genome shotgun (WGS) entry which is preliminary data.</text>
</comment>
<dbReference type="Pfam" id="PF02365">
    <property type="entry name" value="NAM"/>
    <property type="match status" value="1"/>
</dbReference>
<reference evidence="7 8" key="1">
    <citation type="submission" date="2019-11" db="EMBL/GenBank/DDBJ databases">
        <title>Whole genome sequence of Oryza granulata.</title>
        <authorList>
            <person name="Li W."/>
        </authorList>
    </citation>
    <scope>NUCLEOTIDE SEQUENCE [LARGE SCALE GENOMIC DNA]</scope>
    <source>
        <strain evidence="8">cv. Menghai</strain>
        <tissue evidence="7">Leaf</tissue>
    </source>
</reference>
<keyword evidence="2" id="KW-0805">Transcription regulation</keyword>
<dbReference type="InterPro" id="IPR003441">
    <property type="entry name" value="NAC-dom"/>
</dbReference>
<dbReference type="InterPro" id="IPR036093">
    <property type="entry name" value="NAC_dom_sf"/>
</dbReference>
<name>A0A6G1FG08_9ORYZ</name>
<keyword evidence="8" id="KW-1185">Reference proteome</keyword>
<dbReference type="GO" id="GO:0003677">
    <property type="term" value="F:DNA binding"/>
    <property type="evidence" value="ECO:0007669"/>
    <property type="project" value="UniProtKB-KW"/>
</dbReference>
<protein>
    <recommendedName>
        <fullName evidence="6">NAC domain-containing protein</fullName>
    </recommendedName>
</protein>
<dbReference type="OrthoDB" id="10358249at2759"/>
<keyword evidence="4" id="KW-0804">Transcription</keyword>
<gene>
    <name evidence="7" type="ORF">E2562_036372</name>
</gene>
<dbReference type="Gene3D" id="2.170.150.80">
    <property type="entry name" value="NAC domain"/>
    <property type="match status" value="1"/>
</dbReference>
<dbReference type="Proteomes" id="UP000479710">
    <property type="component" value="Unassembled WGS sequence"/>
</dbReference>
<dbReference type="GO" id="GO:0005634">
    <property type="term" value="C:nucleus"/>
    <property type="evidence" value="ECO:0007669"/>
    <property type="project" value="UniProtKB-SubCell"/>
</dbReference>
<dbReference type="PROSITE" id="PS51005">
    <property type="entry name" value="NAC"/>
    <property type="match status" value="1"/>
</dbReference>
<evidence type="ECO:0000313" key="7">
    <source>
        <dbReference type="EMBL" id="KAF0935857.1"/>
    </source>
</evidence>
<evidence type="ECO:0000256" key="3">
    <source>
        <dbReference type="ARBA" id="ARBA00023125"/>
    </source>
</evidence>
<keyword evidence="3" id="KW-0238">DNA-binding</keyword>
<evidence type="ECO:0000256" key="2">
    <source>
        <dbReference type="ARBA" id="ARBA00023015"/>
    </source>
</evidence>
<dbReference type="PANTHER" id="PTHR31744:SF96">
    <property type="entry name" value="NAC DOMAIN-CONTAINING PROTEIN 21_22"/>
    <property type="match status" value="1"/>
</dbReference>
<proteinExistence type="predicted"/>